<dbReference type="AlphaFoldDB" id="A0A1R0KED0"/>
<dbReference type="InterPro" id="IPR036271">
    <property type="entry name" value="Tet_transcr_reg_TetR-rel_C_sf"/>
</dbReference>
<dbReference type="SUPFAM" id="SSF46689">
    <property type="entry name" value="Homeodomain-like"/>
    <property type="match status" value="1"/>
</dbReference>
<dbReference type="SUPFAM" id="SSF48498">
    <property type="entry name" value="Tetracyclin repressor-like, C-terminal domain"/>
    <property type="match status" value="1"/>
</dbReference>
<feature type="DNA-binding region" description="H-T-H motif" evidence="4">
    <location>
        <begin position="26"/>
        <end position="45"/>
    </location>
</feature>
<dbReference type="InterPro" id="IPR001647">
    <property type="entry name" value="HTH_TetR"/>
</dbReference>
<evidence type="ECO:0000313" key="6">
    <source>
        <dbReference type="EMBL" id="OLZ43413.1"/>
    </source>
</evidence>
<feature type="domain" description="HTH tetR-type" evidence="5">
    <location>
        <begin position="3"/>
        <end position="63"/>
    </location>
</feature>
<dbReference type="EMBL" id="MQUQ01000035">
    <property type="protein sequence ID" value="OLZ43413.1"/>
    <property type="molecule type" value="Genomic_DNA"/>
</dbReference>
<evidence type="ECO:0000256" key="2">
    <source>
        <dbReference type="ARBA" id="ARBA00023125"/>
    </source>
</evidence>
<evidence type="ECO:0000259" key="5">
    <source>
        <dbReference type="PROSITE" id="PS50977"/>
    </source>
</evidence>
<dbReference type="PROSITE" id="PS50977">
    <property type="entry name" value="HTH_TETR_2"/>
    <property type="match status" value="1"/>
</dbReference>
<evidence type="ECO:0000256" key="1">
    <source>
        <dbReference type="ARBA" id="ARBA00023015"/>
    </source>
</evidence>
<dbReference type="OrthoDB" id="4214267at2"/>
<accession>A0A1R0KED0</accession>
<dbReference type="STRING" id="76021.BS329_39370"/>
<dbReference type="GO" id="GO:0003677">
    <property type="term" value="F:DNA binding"/>
    <property type="evidence" value="ECO:0007669"/>
    <property type="project" value="UniProtKB-UniRule"/>
</dbReference>
<reference evidence="6 7" key="1">
    <citation type="submission" date="2016-01" db="EMBL/GenBank/DDBJ databases">
        <title>Amycolatopsis coloradensis genome sequencing and assembly.</title>
        <authorList>
            <person name="Mayilraj S."/>
        </authorList>
    </citation>
    <scope>NUCLEOTIDE SEQUENCE [LARGE SCALE GENOMIC DNA]</scope>
    <source>
        <strain evidence="6 7">DSM 44225</strain>
    </source>
</reference>
<evidence type="ECO:0000256" key="4">
    <source>
        <dbReference type="PROSITE-ProRule" id="PRU00335"/>
    </source>
</evidence>
<sequence>MPTQARERLLQAAEELFYAEGIRAVGVERLLAVSGVGRASFYRHFASKDDLVITTVRNYSRTWLAWLAGTVTARDEDPLAVFDALAERFAAADYRGCVSINTMVEAADPNIPTHQVAADHKTALTAYIRGLLDARGHTDTQALAEQFVLLIDGSIVTALRDRTARPAQQAKAIAAGLLERNRIAVRG</sequence>
<comment type="caution">
    <text evidence="6">The sequence shown here is derived from an EMBL/GenBank/DDBJ whole genome shotgun (WGS) entry which is preliminary data.</text>
</comment>
<dbReference type="Proteomes" id="UP000187486">
    <property type="component" value="Unassembled WGS sequence"/>
</dbReference>
<gene>
    <name evidence="6" type="ORF">BS329_39370</name>
</gene>
<keyword evidence="3" id="KW-0804">Transcription</keyword>
<dbReference type="PANTHER" id="PTHR47506:SF1">
    <property type="entry name" value="HTH-TYPE TRANSCRIPTIONAL REGULATOR YJDC"/>
    <property type="match status" value="1"/>
</dbReference>
<keyword evidence="7" id="KW-1185">Reference proteome</keyword>
<dbReference type="PANTHER" id="PTHR47506">
    <property type="entry name" value="TRANSCRIPTIONAL REGULATORY PROTEIN"/>
    <property type="match status" value="1"/>
</dbReference>
<dbReference type="PRINTS" id="PR00455">
    <property type="entry name" value="HTHTETR"/>
</dbReference>
<dbReference type="Gene3D" id="1.10.357.10">
    <property type="entry name" value="Tetracycline Repressor, domain 2"/>
    <property type="match status" value="1"/>
</dbReference>
<evidence type="ECO:0000313" key="7">
    <source>
        <dbReference type="Proteomes" id="UP000187486"/>
    </source>
</evidence>
<evidence type="ECO:0000256" key="3">
    <source>
        <dbReference type="ARBA" id="ARBA00023163"/>
    </source>
</evidence>
<dbReference type="Pfam" id="PF00440">
    <property type="entry name" value="TetR_N"/>
    <property type="match status" value="1"/>
</dbReference>
<keyword evidence="1" id="KW-0805">Transcription regulation</keyword>
<protein>
    <submittedName>
        <fullName evidence="6">TetR family transcriptional regulator</fullName>
    </submittedName>
</protein>
<keyword evidence="2 4" id="KW-0238">DNA-binding</keyword>
<dbReference type="InterPro" id="IPR009057">
    <property type="entry name" value="Homeodomain-like_sf"/>
</dbReference>
<name>A0A1R0KED0_9PSEU</name>
<organism evidence="6 7">
    <name type="scientific">Amycolatopsis coloradensis</name>
    <dbReference type="NCBI Taxonomy" id="76021"/>
    <lineage>
        <taxon>Bacteria</taxon>
        <taxon>Bacillati</taxon>
        <taxon>Actinomycetota</taxon>
        <taxon>Actinomycetes</taxon>
        <taxon>Pseudonocardiales</taxon>
        <taxon>Pseudonocardiaceae</taxon>
        <taxon>Amycolatopsis</taxon>
    </lineage>
</organism>
<dbReference type="RefSeq" id="WP_076168476.1">
    <property type="nucleotide sequence ID" value="NZ_JBEZVB010000073.1"/>
</dbReference>
<proteinExistence type="predicted"/>